<dbReference type="InterPro" id="IPR014026">
    <property type="entry name" value="UDP-Glc/GDP-Man_DH_dimer"/>
</dbReference>
<dbReference type="GO" id="GO:0003979">
    <property type="term" value="F:UDP-glucose 6-dehydrogenase activity"/>
    <property type="evidence" value="ECO:0007669"/>
    <property type="project" value="UniProtKB-EC"/>
</dbReference>
<organism evidence="13 14">
    <name type="scientific">Enhygromyxa salina</name>
    <dbReference type="NCBI Taxonomy" id="215803"/>
    <lineage>
        <taxon>Bacteria</taxon>
        <taxon>Pseudomonadati</taxon>
        <taxon>Myxococcota</taxon>
        <taxon>Polyangia</taxon>
        <taxon>Nannocystales</taxon>
        <taxon>Nannocystaceae</taxon>
        <taxon>Enhygromyxa</taxon>
    </lineage>
</organism>
<keyword evidence="5 8" id="KW-0560">Oxidoreductase</keyword>
<dbReference type="PANTHER" id="PTHR43750:SF3">
    <property type="entry name" value="UDP-GLUCOSE 6-DEHYDROGENASE TUAD"/>
    <property type="match status" value="1"/>
</dbReference>
<feature type="binding site" evidence="11">
    <location>
        <position position="35"/>
    </location>
    <ligand>
        <name>NAD(+)</name>
        <dbReference type="ChEBI" id="CHEBI:57540"/>
    </ligand>
</feature>
<accession>A0A2S9XBM1</accession>
<evidence type="ECO:0000256" key="3">
    <source>
        <dbReference type="ARBA" id="ARBA00012954"/>
    </source>
</evidence>
<dbReference type="InterPro" id="IPR017476">
    <property type="entry name" value="UDP-Glc/GDP-Man"/>
</dbReference>
<feature type="binding site" evidence="11">
    <location>
        <position position="331"/>
    </location>
    <ligand>
        <name>NAD(+)</name>
        <dbReference type="ChEBI" id="CHEBI:57540"/>
    </ligand>
</feature>
<dbReference type="Pfam" id="PF00984">
    <property type="entry name" value="UDPG_MGDP_dh"/>
    <property type="match status" value="1"/>
</dbReference>
<evidence type="ECO:0000313" key="13">
    <source>
        <dbReference type="EMBL" id="PRP90091.1"/>
    </source>
</evidence>
<feature type="binding site" evidence="11">
    <location>
        <position position="155"/>
    </location>
    <ligand>
        <name>NAD(+)</name>
        <dbReference type="ChEBI" id="CHEBI:57540"/>
    </ligand>
</feature>
<dbReference type="InterPro" id="IPR036220">
    <property type="entry name" value="UDP-Glc/GDP-Man_DH_C_sf"/>
</dbReference>
<feature type="binding site" evidence="11">
    <location>
        <position position="86"/>
    </location>
    <ligand>
        <name>NAD(+)</name>
        <dbReference type="ChEBI" id="CHEBI:57540"/>
    </ligand>
</feature>
<keyword evidence="6 8" id="KW-0520">NAD</keyword>
<dbReference type="UniPathway" id="UPA00038">
    <property type="reaction ID" value="UER00491"/>
</dbReference>
<dbReference type="SUPFAM" id="SSF51735">
    <property type="entry name" value="NAD(P)-binding Rossmann-fold domains"/>
    <property type="match status" value="1"/>
</dbReference>
<dbReference type="Gene3D" id="3.40.50.720">
    <property type="entry name" value="NAD(P)-binding Rossmann-like Domain"/>
    <property type="match status" value="2"/>
</dbReference>
<dbReference type="GO" id="GO:0006065">
    <property type="term" value="P:UDP-glucuronate biosynthetic process"/>
    <property type="evidence" value="ECO:0007669"/>
    <property type="project" value="UniProtKB-UniPathway"/>
</dbReference>
<gene>
    <name evidence="13" type="primary">tuaD</name>
    <name evidence="13" type="ORF">ENSA5_68280</name>
</gene>
<dbReference type="SMART" id="SM00984">
    <property type="entry name" value="UDPG_MGDP_dh_C"/>
    <property type="match status" value="1"/>
</dbReference>
<dbReference type="EMBL" id="PVNK01000296">
    <property type="protein sequence ID" value="PRP90091.1"/>
    <property type="molecule type" value="Genomic_DNA"/>
</dbReference>
<feature type="binding site" evidence="11">
    <location>
        <position position="122"/>
    </location>
    <ligand>
        <name>NAD(+)</name>
        <dbReference type="ChEBI" id="CHEBI:57540"/>
    </ligand>
</feature>
<dbReference type="PIRSF" id="PIRSF500134">
    <property type="entry name" value="UDPglc_DH_bac"/>
    <property type="match status" value="1"/>
</dbReference>
<evidence type="ECO:0000259" key="12">
    <source>
        <dbReference type="SMART" id="SM00984"/>
    </source>
</evidence>
<dbReference type="EC" id="1.1.1.22" evidence="3 8"/>
<reference evidence="13 14" key="1">
    <citation type="submission" date="2018-03" db="EMBL/GenBank/DDBJ databases">
        <title>Draft Genome Sequences of the Obligatory Marine Myxobacteria Enhygromyxa salina SWB005.</title>
        <authorList>
            <person name="Poehlein A."/>
            <person name="Moghaddam J.A."/>
            <person name="Harms H."/>
            <person name="Alanjari M."/>
            <person name="Koenig G.M."/>
            <person name="Daniel R."/>
            <person name="Schaeberle T.F."/>
        </authorList>
    </citation>
    <scope>NUCLEOTIDE SEQUENCE [LARGE SCALE GENOMIC DNA]</scope>
    <source>
        <strain evidence="13 14">SWB005</strain>
    </source>
</reference>
<protein>
    <recommendedName>
        <fullName evidence="4 8">UDP-glucose 6-dehydrogenase</fullName>
        <ecNumber evidence="3 8">1.1.1.22</ecNumber>
    </recommendedName>
</protein>
<dbReference type="RefSeq" id="WP_106395957.1">
    <property type="nucleotide sequence ID" value="NZ_PVNK01000296.1"/>
</dbReference>
<dbReference type="InterPro" id="IPR014027">
    <property type="entry name" value="UDP-Glc/GDP-Man_DH_C"/>
</dbReference>
<evidence type="ECO:0000256" key="4">
    <source>
        <dbReference type="ARBA" id="ARBA00015132"/>
    </source>
</evidence>
<feature type="binding site" evidence="11">
    <location>
        <position position="266"/>
    </location>
    <ligand>
        <name>NAD(+)</name>
        <dbReference type="ChEBI" id="CHEBI:57540"/>
    </ligand>
</feature>
<dbReference type="InterPro" id="IPR001732">
    <property type="entry name" value="UDP-Glc/GDP-Man_DH_N"/>
</dbReference>
<evidence type="ECO:0000256" key="5">
    <source>
        <dbReference type="ARBA" id="ARBA00023002"/>
    </source>
</evidence>
<feature type="binding site" evidence="10">
    <location>
        <position position="207"/>
    </location>
    <ligand>
        <name>substrate</name>
    </ligand>
</feature>
<evidence type="ECO:0000256" key="7">
    <source>
        <dbReference type="ARBA" id="ARBA00047473"/>
    </source>
</evidence>
<keyword evidence="14" id="KW-1185">Reference proteome</keyword>
<dbReference type="GO" id="GO:0051287">
    <property type="term" value="F:NAD binding"/>
    <property type="evidence" value="ECO:0007669"/>
    <property type="project" value="InterPro"/>
</dbReference>
<feature type="domain" description="UDP-glucose/GDP-mannose dehydrogenase C-terminal" evidence="12">
    <location>
        <begin position="317"/>
        <end position="424"/>
    </location>
</feature>
<evidence type="ECO:0000256" key="9">
    <source>
        <dbReference type="PIRSR" id="PIRSR500134-1"/>
    </source>
</evidence>
<dbReference type="Proteomes" id="UP000237968">
    <property type="component" value="Unassembled WGS sequence"/>
</dbReference>
<evidence type="ECO:0000256" key="6">
    <source>
        <dbReference type="ARBA" id="ARBA00023027"/>
    </source>
</evidence>
<dbReference type="NCBIfam" id="TIGR03026">
    <property type="entry name" value="NDP-sugDHase"/>
    <property type="match status" value="1"/>
</dbReference>
<proteinExistence type="inferred from homology"/>
<dbReference type="AlphaFoldDB" id="A0A2S9XBM1"/>
<comment type="similarity">
    <text evidence="2 8">Belongs to the UDP-glucose/GDP-mannose dehydrogenase family.</text>
</comment>
<dbReference type="GO" id="GO:0000271">
    <property type="term" value="P:polysaccharide biosynthetic process"/>
    <property type="evidence" value="ECO:0007669"/>
    <property type="project" value="InterPro"/>
</dbReference>
<feature type="binding site" evidence="10">
    <location>
        <begin position="152"/>
        <end position="155"/>
    </location>
    <ligand>
        <name>substrate</name>
    </ligand>
</feature>
<dbReference type="Pfam" id="PF03721">
    <property type="entry name" value="UDPG_MGDP_dh_N"/>
    <property type="match status" value="1"/>
</dbReference>
<evidence type="ECO:0000256" key="11">
    <source>
        <dbReference type="PIRSR" id="PIRSR500134-3"/>
    </source>
</evidence>
<dbReference type="InterPro" id="IPR008927">
    <property type="entry name" value="6-PGluconate_DH-like_C_sf"/>
</dbReference>
<name>A0A2S9XBM1_9BACT</name>
<dbReference type="SUPFAM" id="SSF52413">
    <property type="entry name" value="UDP-glucose/GDP-mannose dehydrogenase C-terminal domain"/>
    <property type="match status" value="1"/>
</dbReference>
<dbReference type="PIRSF" id="PIRSF000124">
    <property type="entry name" value="UDPglc_GDPman_dh"/>
    <property type="match status" value="1"/>
</dbReference>
<dbReference type="PANTHER" id="PTHR43750">
    <property type="entry name" value="UDP-GLUCOSE 6-DEHYDROGENASE TUAD"/>
    <property type="match status" value="1"/>
</dbReference>
<evidence type="ECO:0000256" key="10">
    <source>
        <dbReference type="PIRSR" id="PIRSR500134-2"/>
    </source>
</evidence>
<feature type="binding site" evidence="10">
    <location>
        <begin position="252"/>
        <end position="256"/>
    </location>
    <ligand>
        <name>substrate</name>
    </ligand>
</feature>
<dbReference type="Pfam" id="PF03720">
    <property type="entry name" value="UDPG_MGDP_dh_C"/>
    <property type="match status" value="1"/>
</dbReference>
<comment type="catalytic activity">
    <reaction evidence="7 8">
        <text>UDP-alpha-D-glucose + 2 NAD(+) + H2O = UDP-alpha-D-glucuronate + 2 NADH + 3 H(+)</text>
        <dbReference type="Rhea" id="RHEA:23596"/>
        <dbReference type="ChEBI" id="CHEBI:15377"/>
        <dbReference type="ChEBI" id="CHEBI:15378"/>
        <dbReference type="ChEBI" id="CHEBI:57540"/>
        <dbReference type="ChEBI" id="CHEBI:57945"/>
        <dbReference type="ChEBI" id="CHEBI:58052"/>
        <dbReference type="ChEBI" id="CHEBI:58885"/>
        <dbReference type="EC" id="1.1.1.22"/>
    </reaction>
</comment>
<comment type="caution">
    <text evidence="13">The sequence shown here is derived from an EMBL/GenBank/DDBJ whole genome shotgun (WGS) entry which is preliminary data.</text>
</comment>
<comment type="pathway">
    <text evidence="1">Nucleotide-sugar biosynthesis; UDP-alpha-D-glucuronate biosynthesis; UDP-alpha-D-glucuronate from UDP-alpha-D-glucose: step 1/1.</text>
</comment>
<feature type="binding site" evidence="10">
    <location>
        <position position="260"/>
    </location>
    <ligand>
        <name>substrate</name>
    </ligand>
</feature>
<evidence type="ECO:0000256" key="2">
    <source>
        <dbReference type="ARBA" id="ARBA00006601"/>
    </source>
</evidence>
<dbReference type="SUPFAM" id="SSF48179">
    <property type="entry name" value="6-phosphogluconate dehydrogenase C-terminal domain-like"/>
    <property type="match status" value="1"/>
</dbReference>
<evidence type="ECO:0000256" key="1">
    <source>
        <dbReference type="ARBA" id="ARBA00004701"/>
    </source>
</evidence>
<feature type="active site" description="Nucleophile" evidence="9">
    <location>
        <position position="263"/>
    </location>
</feature>
<evidence type="ECO:0000313" key="14">
    <source>
        <dbReference type="Proteomes" id="UP000237968"/>
    </source>
</evidence>
<dbReference type="InterPro" id="IPR028357">
    <property type="entry name" value="UDPglc_DH_bac"/>
</dbReference>
<feature type="binding site" evidence="10">
    <location>
        <position position="324"/>
    </location>
    <ligand>
        <name>substrate</name>
    </ligand>
</feature>
<dbReference type="Gene3D" id="1.20.5.100">
    <property type="entry name" value="Cytochrome c1, transmembrane anchor, C-terminal"/>
    <property type="match status" value="1"/>
</dbReference>
<sequence length="439" mass="47659">MKVSVIGTGYVGLVAAAAFAEHGNDVVCADIDEAKIAGLDQGVIPIYEPGLEPLVKRNMASGRLRFTTSNPEAAAHAEVVFLAVGTPSGGTDGAPKLDYLFQAARDIAPHLNGFTVIVNKSTVPVGTAERVSRIISEQNPDADFTVASNPEFLKEGVAVQDFMHPDRVIIGTDDERARDRLNRLYKPFFRTSERLLYMNPRSAELTKYAANAYLAARISFINDVANLCDAVGADVEEVRRGMGSDARIGNKFLFPGLGYGGSCFPKDTRAMIRTAREHGISMSIVAAADRINEAQKLVLVRKVRGHFGGELSGKTLALWGLAFKPNTDDIREAPALTIVRSLASDGVKLRLCDPEAGPNFMVALGDTAENFPIELCSDPYAAADGVDALILCTEWRQYRSPDFRRLAGLMSDKVLFDGRNQWDRDHVESLGFSYSGIGR</sequence>
<dbReference type="OrthoDB" id="9803238at2"/>
<evidence type="ECO:0000256" key="8">
    <source>
        <dbReference type="PIRNR" id="PIRNR000124"/>
    </source>
</evidence>
<feature type="binding site" evidence="11">
    <location>
        <position position="30"/>
    </location>
    <ligand>
        <name>NAD(+)</name>
        <dbReference type="ChEBI" id="CHEBI:57540"/>
    </ligand>
</feature>
<dbReference type="InterPro" id="IPR036291">
    <property type="entry name" value="NAD(P)-bd_dom_sf"/>
</dbReference>